<dbReference type="Proteomes" id="UP001312865">
    <property type="component" value="Unassembled WGS sequence"/>
</dbReference>
<dbReference type="RefSeq" id="WP_336586872.1">
    <property type="nucleotide sequence ID" value="NZ_JBBAXC010000007.1"/>
</dbReference>
<dbReference type="EMBL" id="JBBAXC010000007">
    <property type="protein sequence ID" value="MEI5907436.1"/>
    <property type="molecule type" value="Genomic_DNA"/>
</dbReference>
<accession>A0ABU8HE27</accession>
<keyword evidence="2" id="KW-1185">Reference proteome</keyword>
<dbReference type="Pfam" id="PF18950">
    <property type="entry name" value="DUF5694"/>
    <property type="match status" value="1"/>
</dbReference>
<proteinExistence type="predicted"/>
<evidence type="ECO:0000313" key="2">
    <source>
        <dbReference type="Proteomes" id="UP001312865"/>
    </source>
</evidence>
<name>A0ABU8HE27_9BACI</name>
<gene>
    <name evidence="1" type="ORF">WAK64_10245</name>
</gene>
<dbReference type="InterPro" id="IPR043749">
    <property type="entry name" value="DUF5694"/>
</dbReference>
<reference evidence="1 2" key="1">
    <citation type="journal article" date="2018" name="J. Microbiol.">
        <title>Bacillus spongiae sp. nov., isolated from sponge of Jeju Island.</title>
        <authorList>
            <person name="Lee G.E."/>
            <person name="Im W.T."/>
            <person name="Park J.S."/>
        </authorList>
    </citation>
    <scope>NUCLEOTIDE SEQUENCE [LARGE SCALE GENOMIC DNA]</scope>
    <source>
        <strain evidence="1 2">135PIL107-10</strain>
    </source>
</reference>
<evidence type="ECO:0000313" key="1">
    <source>
        <dbReference type="EMBL" id="MEI5907436.1"/>
    </source>
</evidence>
<protein>
    <submittedName>
        <fullName evidence="1">DUF5694 domain-containing protein</fullName>
    </submittedName>
</protein>
<organism evidence="1 2">
    <name type="scientific">Bacillus spongiae</name>
    <dbReference type="NCBI Taxonomy" id="2683610"/>
    <lineage>
        <taxon>Bacteria</taxon>
        <taxon>Bacillati</taxon>
        <taxon>Bacillota</taxon>
        <taxon>Bacilli</taxon>
        <taxon>Bacillales</taxon>
        <taxon>Bacillaceae</taxon>
        <taxon>Bacillus</taxon>
    </lineage>
</organism>
<comment type="caution">
    <text evidence="1">The sequence shown here is derived from an EMBL/GenBank/DDBJ whole genome shotgun (WGS) entry which is preliminary data.</text>
</comment>
<sequence>MEEMKPQIMILGTFHMRYTPDIYRYDVNNLLNNRKQQEIREVVEKIKRFNPTKLAFEVVKEEEEALNKDYKQYLKGELELKVDEVHQYGFRVASELNHNQVYAVDWMKSVGNRGIGQVFDWAKSEQPVLYNYINDKYRSKKEYNSADRNLVELMKELNEESSVKKEHEMYMAVARIGSEDDYVGIDWLRWWYQRNLIIYSNLAKISNSPSDRTVLIIGAAHVHLVSQFLKESGMFDVVPAINYL</sequence>